<name>A0A1I7X291_HETBA</name>
<evidence type="ECO:0000313" key="1">
    <source>
        <dbReference type="Proteomes" id="UP000095283"/>
    </source>
</evidence>
<proteinExistence type="predicted"/>
<dbReference type="WBParaSite" id="Hba_11701">
    <property type="protein sequence ID" value="Hba_11701"/>
    <property type="gene ID" value="Hba_11701"/>
</dbReference>
<accession>A0A1I7X291</accession>
<protein>
    <submittedName>
        <fullName evidence="2">Uncharacterized protein</fullName>
    </submittedName>
</protein>
<dbReference type="Proteomes" id="UP000095283">
    <property type="component" value="Unplaced"/>
</dbReference>
<reference evidence="2" key="1">
    <citation type="submission" date="2016-11" db="UniProtKB">
        <authorList>
            <consortium name="WormBaseParasite"/>
        </authorList>
    </citation>
    <scope>IDENTIFICATION</scope>
</reference>
<dbReference type="AlphaFoldDB" id="A0A1I7X291"/>
<sequence length="27" mass="3220">MIMLNFIFFHDSPLLMNLLLDTKDCSF</sequence>
<keyword evidence="1" id="KW-1185">Reference proteome</keyword>
<organism evidence="1 2">
    <name type="scientific">Heterorhabditis bacteriophora</name>
    <name type="common">Entomopathogenic nematode worm</name>
    <dbReference type="NCBI Taxonomy" id="37862"/>
    <lineage>
        <taxon>Eukaryota</taxon>
        <taxon>Metazoa</taxon>
        <taxon>Ecdysozoa</taxon>
        <taxon>Nematoda</taxon>
        <taxon>Chromadorea</taxon>
        <taxon>Rhabditida</taxon>
        <taxon>Rhabditina</taxon>
        <taxon>Rhabditomorpha</taxon>
        <taxon>Strongyloidea</taxon>
        <taxon>Heterorhabditidae</taxon>
        <taxon>Heterorhabditis</taxon>
    </lineage>
</organism>
<evidence type="ECO:0000313" key="2">
    <source>
        <dbReference type="WBParaSite" id="Hba_11701"/>
    </source>
</evidence>